<dbReference type="Proteomes" id="UP000185469">
    <property type="component" value="Chromosome"/>
</dbReference>
<sequence length="235" mass="24955">MRIDHLPLAAALAAAALLTGCGGQPPAPAPETVTTTVEVTPEDAPTGIGTSSTTSSTSTTTSTTTPEDDRDEDLDDRGDSGSIEEAMADYPNSFISGLRPGSGKASSSWDVEFLPGQRDRAGLTEAWVNIDGQYANGVLQYPRREGYADFAVELHTRVTDQDICTGTVEILDEEGNPTSYGSVENTPSACYSSSIDPRFPRQQVAVTEPGTYWLVVTLDQVGYEPVTLAQAFLVL</sequence>
<feature type="signal peptide" evidence="2">
    <location>
        <begin position="1"/>
        <end position="29"/>
    </location>
</feature>
<dbReference type="OrthoDB" id="4421241at2"/>
<feature type="compositionally biased region" description="Low complexity" evidence="1">
    <location>
        <begin position="41"/>
        <end position="65"/>
    </location>
</feature>
<feature type="compositionally biased region" description="Acidic residues" evidence="1">
    <location>
        <begin position="66"/>
        <end position="76"/>
    </location>
</feature>
<proteinExistence type="predicted"/>
<evidence type="ECO:0000313" key="3">
    <source>
        <dbReference type="EMBL" id="APT91369.1"/>
    </source>
</evidence>
<keyword evidence="2" id="KW-0732">Signal</keyword>
<evidence type="ECO:0000313" key="4">
    <source>
        <dbReference type="Proteomes" id="UP000185469"/>
    </source>
</evidence>
<name>A0A1L7CZQ8_9CORY</name>
<dbReference type="EMBL" id="CP009248">
    <property type="protein sequence ID" value="APT91369.1"/>
    <property type="molecule type" value="Genomic_DNA"/>
</dbReference>
<reference evidence="3 4" key="1">
    <citation type="submission" date="2014-08" db="EMBL/GenBank/DDBJ databases">
        <title>Complete genome sequence of Corynebacterium sphenisci CECT 5990(T) (=DSM 44792(T)), isolated from healthy wild penguins.</title>
        <authorList>
            <person name="Ruckert C."/>
            <person name="Albersmeier A."/>
            <person name="Winkler A."/>
            <person name="Kalinowski J."/>
        </authorList>
    </citation>
    <scope>NUCLEOTIDE SEQUENCE [LARGE SCALE GENOMIC DNA]</scope>
    <source>
        <strain evidence="3 4">DSM 44792</strain>
    </source>
</reference>
<keyword evidence="4" id="KW-1185">Reference proteome</keyword>
<feature type="region of interest" description="Disordered" evidence="1">
    <location>
        <begin position="41"/>
        <end position="109"/>
    </location>
</feature>
<gene>
    <name evidence="3" type="ORF">CSPHI_10605</name>
</gene>
<accession>A0A1L7CZQ8</accession>
<evidence type="ECO:0000256" key="1">
    <source>
        <dbReference type="SAM" id="MobiDB-lite"/>
    </source>
</evidence>
<organism evidence="3 4">
    <name type="scientific">Corynebacterium sphenisci DSM 44792</name>
    <dbReference type="NCBI Taxonomy" id="1437874"/>
    <lineage>
        <taxon>Bacteria</taxon>
        <taxon>Bacillati</taxon>
        <taxon>Actinomycetota</taxon>
        <taxon>Actinomycetes</taxon>
        <taxon>Mycobacteriales</taxon>
        <taxon>Corynebacteriaceae</taxon>
        <taxon>Corynebacterium</taxon>
    </lineage>
</organism>
<evidence type="ECO:0000256" key="2">
    <source>
        <dbReference type="SAM" id="SignalP"/>
    </source>
</evidence>
<dbReference type="KEGG" id="csph:CSPHI_10605"/>
<dbReference type="RefSeq" id="WP_075693055.1">
    <property type="nucleotide sequence ID" value="NZ_CP009248.1"/>
</dbReference>
<feature type="chain" id="PRO_5012656763" evidence="2">
    <location>
        <begin position="30"/>
        <end position="235"/>
    </location>
</feature>
<dbReference type="PROSITE" id="PS51257">
    <property type="entry name" value="PROKAR_LIPOPROTEIN"/>
    <property type="match status" value="1"/>
</dbReference>
<dbReference type="AlphaFoldDB" id="A0A1L7CZQ8"/>
<dbReference type="STRING" id="1437874.CSPHI_10605"/>
<protein>
    <submittedName>
        <fullName evidence="3">Uncharacterized protein</fullName>
    </submittedName>
</protein>